<keyword evidence="9" id="KW-1185">Reference proteome</keyword>
<dbReference type="GO" id="GO:0015099">
    <property type="term" value="F:nickel cation transmembrane transporter activity"/>
    <property type="evidence" value="ECO:0007669"/>
    <property type="project" value="UniProtKB-UniRule"/>
</dbReference>
<comment type="subcellular location">
    <subcellularLocation>
        <location evidence="7">Cell membrane</location>
        <topology evidence="7">Multi-pass membrane protein</topology>
    </subcellularLocation>
    <subcellularLocation>
        <location evidence="1">Endomembrane system</location>
        <topology evidence="1">Multi-pass membrane protein</topology>
    </subcellularLocation>
</comment>
<evidence type="ECO:0000256" key="1">
    <source>
        <dbReference type="ARBA" id="ARBA00004127"/>
    </source>
</evidence>
<evidence type="ECO:0000256" key="3">
    <source>
        <dbReference type="ARBA" id="ARBA00022596"/>
    </source>
</evidence>
<dbReference type="InterPro" id="IPR052776">
    <property type="entry name" value="Chloro_ReproSupport/MetalTrans"/>
</dbReference>
<evidence type="ECO:0000256" key="2">
    <source>
        <dbReference type="ARBA" id="ARBA00022448"/>
    </source>
</evidence>
<keyword evidence="4 7" id="KW-0812">Transmembrane</keyword>
<feature type="transmembrane region" description="Helical" evidence="7">
    <location>
        <begin position="75"/>
        <end position="96"/>
    </location>
</feature>
<feature type="transmembrane region" description="Helical" evidence="7">
    <location>
        <begin position="184"/>
        <end position="211"/>
    </location>
</feature>
<evidence type="ECO:0000313" key="9">
    <source>
        <dbReference type="Proteomes" id="UP000031518"/>
    </source>
</evidence>
<feature type="transmembrane region" description="Helical" evidence="7">
    <location>
        <begin position="152"/>
        <end position="172"/>
    </location>
</feature>
<dbReference type="GO" id="GO:0005886">
    <property type="term" value="C:plasma membrane"/>
    <property type="evidence" value="ECO:0007669"/>
    <property type="project" value="UniProtKB-SubCell"/>
</dbReference>
<dbReference type="STRING" id="454194.PYK22_02971"/>
<feature type="transmembrane region" description="Helical" evidence="7">
    <location>
        <begin position="223"/>
        <end position="240"/>
    </location>
</feature>
<dbReference type="Pfam" id="PF03824">
    <property type="entry name" value="NicO"/>
    <property type="match status" value="1"/>
</dbReference>
<accession>A0A0B6X075</accession>
<sequence length="245" mass="26662">MTQTIDLALGLGFLLGLKHATEADHIVAVSTIVSEQRSVWRSALVGALWGMGHTASLLIAGIIVISLRVAIPETIATYLEFGVALMIILLGSRVLYHALRDNRRIHVHAHTHDGHTHTHLHFHDERSAHHPDELTDHAHHSHTIGRLGWKPVLVGMMHGLAGSAALTLLVLTEVMRGGSSALGLIYLLVFGIGSIGGMLLMSALISLPFVFTAERFARINTPVRLLAGVGSIFFGFYYAWEVWAS</sequence>
<evidence type="ECO:0000256" key="5">
    <source>
        <dbReference type="ARBA" id="ARBA00022989"/>
    </source>
</evidence>
<dbReference type="AlphaFoldDB" id="A0A0B6X075"/>
<organism evidence="8 9">
    <name type="scientific">Pyrinomonas methylaliphatogenes</name>
    <dbReference type="NCBI Taxonomy" id="454194"/>
    <lineage>
        <taxon>Bacteria</taxon>
        <taxon>Pseudomonadati</taxon>
        <taxon>Acidobacteriota</taxon>
        <taxon>Blastocatellia</taxon>
        <taxon>Blastocatellales</taxon>
        <taxon>Pyrinomonadaceae</taxon>
        <taxon>Pyrinomonas</taxon>
    </lineage>
</organism>
<dbReference type="GO" id="GO:0012505">
    <property type="term" value="C:endomembrane system"/>
    <property type="evidence" value="ECO:0007669"/>
    <property type="project" value="UniProtKB-SubCell"/>
</dbReference>
<dbReference type="PANTHER" id="PTHR33876:SF4">
    <property type="entry name" value="CHLOROPLAST PROTEIN FOR GROWTH AND FERTILITY 2"/>
    <property type="match status" value="1"/>
</dbReference>
<dbReference type="Proteomes" id="UP000031518">
    <property type="component" value="Unassembled WGS sequence"/>
</dbReference>
<dbReference type="PANTHER" id="PTHR33876">
    <property type="entry name" value="UNNAMED PRODUCT"/>
    <property type="match status" value="1"/>
</dbReference>
<keyword evidence="5 7" id="KW-1133">Transmembrane helix</keyword>
<dbReference type="OrthoDB" id="9811044at2"/>
<gene>
    <name evidence="8" type="ORF">PYK22_02971</name>
</gene>
<dbReference type="RefSeq" id="WP_041978439.1">
    <property type="nucleotide sequence ID" value="NZ_CBXV010000008.1"/>
</dbReference>
<feature type="transmembrane region" description="Helical" evidence="7">
    <location>
        <begin position="44"/>
        <end position="69"/>
    </location>
</feature>
<evidence type="ECO:0000256" key="7">
    <source>
        <dbReference type="RuleBase" id="RU362101"/>
    </source>
</evidence>
<proteinExistence type="inferred from homology"/>
<evidence type="ECO:0000256" key="4">
    <source>
        <dbReference type="ARBA" id="ARBA00022692"/>
    </source>
</evidence>
<reference evidence="8 9" key="2">
    <citation type="submission" date="2015-01" db="EMBL/GenBank/DDBJ databases">
        <title>Complete genome sequence of Pyrinomonas methylaliphatogenes type strain K22T.</title>
        <authorList>
            <person name="Lee K.C.Y."/>
            <person name="Power J.F."/>
            <person name="Dunfield P.F."/>
            <person name="Morgan X.C."/>
            <person name="Huttenhower C."/>
            <person name="Stott M.B."/>
        </authorList>
    </citation>
    <scope>NUCLEOTIDE SEQUENCE [LARGE SCALE GENOMIC DNA]</scope>
    <source>
        <strain evidence="8 9">K22</strain>
    </source>
</reference>
<keyword evidence="3" id="KW-0533">Nickel</keyword>
<name>A0A0B6X075_9BACT</name>
<comment type="similarity">
    <text evidence="7">Belongs to the NiCoT transporter (TC 2.A.52) family.</text>
</comment>
<keyword evidence="6 7" id="KW-0472">Membrane</keyword>
<reference evidence="8 9" key="1">
    <citation type="submission" date="2013-12" db="EMBL/GenBank/DDBJ databases">
        <authorList>
            <person name="Stott M."/>
        </authorList>
    </citation>
    <scope>NUCLEOTIDE SEQUENCE [LARGE SCALE GENOMIC DNA]</scope>
    <source>
        <strain evidence="8 9">K22</strain>
    </source>
</reference>
<evidence type="ECO:0000313" key="8">
    <source>
        <dbReference type="EMBL" id="CDM66928.1"/>
    </source>
</evidence>
<evidence type="ECO:0000256" key="6">
    <source>
        <dbReference type="ARBA" id="ARBA00023136"/>
    </source>
</evidence>
<keyword evidence="2 7" id="KW-0813">Transport</keyword>
<dbReference type="InterPro" id="IPR011541">
    <property type="entry name" value="Ni/Co_transpt_high_affinity"/>
</dbReference>
<protein>
    <recommendedName>
        <fullName evidence="7">Nickel/cobalt efflux system</fullName>
    </recommendedName>
</protein>
<dbReference type="EMBL" id="CBXV010000008">
    <property type="protein sequence ID" value="CDM66928.1"/>
    <property type="molecule type" value="Genomic_DNA"/>
</dbReference>